<gene>
    <name evidence="10" type="ORF">J2Z40_000443</name>
</gene>
<keyword evidence="7" id="KW-0067">ATP-binding</keyword>
<dbReference type="SMART" id="SM00387">
    <property type="entry name" value="HATPase_c"/>
    <property type="match status" value="1"/>
</dbReference>
<dbReference type="Proteomes" id="UP001519293">
    <property type="component" value="Unassembled WGS sequence"/>
</dbReference>
<feature type="domain" description="Histidine kinase" evidence="9">
    <location>
        <begin position="36"/>
        <end position="246"/>
    </location>
</feature>
<dbReference type="CDD" id="cd00082">
    <property type="entry name" value="HisKA"/>
    <property type="match status" value="1"/>
</dbReference>
<dbReference type="InterPro" id="IPR004358">
    <property type="entry name" value="Sig_transdc_His_kin-like_C"/>
</dbReference>
<evidence type="ECO:0000313" key="11">
    <source>
        <dbReference type="Proteomes" id="UP001519293"/>
    </source>
</evidence>
<dbReference type="InterPro" id="IPR036890">
    <property type="entry name" value="HATPase_C_sf"/>
</dbReference>
<evidence type="ECO:0000259" key="9">
    <source>
        <dbReference type="PROSITE" id="PS50109"/>
    </source>
</evidence>
<keyword evidence="5" id="KW-0547">Nucleotide-binding</keyword>
<evidence type="ECO:0000256" key="5">
    <source>
        <dbReference type="ARBA" id="ARBA00022741"/>
    </source>
</evidence>
<evidence type="ECO:0000256" key="7">
    <source>
        <dbReference type="ARBA" id="ARBA00022840"/>
    </source>
</evidence>
<evidence type="ECO:0000256" key="1">
    <source>
        <dbReference type="ARBA" id="ARBA00000085"/>
    </source>
</evidence>
<dbReference type="SMART" id="SM00388">
    <property type="entry name" value="HisKA"/>
    <property type="match status" value="1"/>
</dbReference>
<dbReference type="Gene3D" id="3.30.565.10">
    <property type="entry name" value="Histidine kinase-like ATPase, C-terminal domain"/>
    <property type="match status" value="1"/>
</dbReference>
<organism evidence="10 11">
    <name type="scientific">Cytobacillus eiseniae</name>
    <dbReference type="NCBI Taxonomy" id="762947"/>
    <lineage>
        <taxon>Bacteria</taxon>
        <taxon>Bacillati</taxon>
        <taxon>Bacillota</taxon>
        <taxon>Bacilli</taxon>
        <taxon>Bacillales</taxon>
        <taxon>Bacillaceae</taxon>
        <taxon>Cytobacillus</taxon>
    </lineage>
</organism>
<dbReference type="PANTHER" id="PTHR43065:SF10">
    <property type="entry name" value="PEROXIDE STRESS-ACTIVATED HISTIDINE KINASE MAK3"/>
    <property type="match status" value="1"/>
</dbReference>
<dbReference type="SUPFAM" id="SSF55874">
    <property type="entry name" value="ATPase domain of HSP90 chaperone/DNA topoisomerase II/histidine kinase"/>
    <property type="match status" value="1"/>
</dbReference>
<dbReference type="EMBL" id="JAGIKZ010000001">
    <property type="protein sequence ID" value="MBP2239890.1"/>
    <property type="molecule type" value="Genomic_DNA"/>
</dbReference>
<evidence type="ECO:0000256" key="2">
    <source>
        <dbReference type="ARBA" id="ARBA00012438"/>
    </source>
</evidence>
<evidence type="ECO:0000256" key="6">
    <source>
        <dbReference type="ARBA" id="ARBA00022777"/>
    </source>
</evidence>
<keyword evidence="3" id="KW-0597">Phosphoprotein</keyword>
<evidence type="ECO:0000256" key="8">
    <source>
        <dbReference type="ARBA" id="ARBA00023012"/>
    </source>
</evidence>
<keyword evidence="11" id="KW-1185">Reference proteome</keyword>
<keyword evidence="6 10" id="KW-0418">Kinase</keyword>
<dbReference type="InterPro" id="IPR005467">
    <property type="entry name" value="His_kinase_dom"/>
</dbReference>
<name>A0ABS4RAI1_9BACI</name>
<dbReference type="InterPro" id="IPR003594">
    <property type="entry name" value="HATPase_dom"/>
</dbReference>
<dbReference type="PANTHER" id="PTHR43065">
    <property type="entry name" value="SENSOR HISTIDINE KINASE"/>
    <property type="match status" value="1"/>
</dbReference>
<dbReference type="RefSeq" id="WP_083953889.1">
    <property type="nucleotide sequence ID" value="NZ_JAGIKZ010000001.1"/>
</dbReference>
<dbReference type="PROSITE" id="PS50109">
    <property type="entry name" value="HIS_KIN"/>
    <property type="match status" value="1"/>
</dbReference>
<keyword evidence="4" id="KW-0808">Transferase</keyword>
<dbReference type="Pfam" id="PF00512">
    <property type="entry name" value="HisKA"/>
    <property type="match status" value="1"/>
</dbReference>
<dbReference type="PRINTS" id="PR00344">
    <property type="entry name" value="BCTRLSENSOR"/>
</dbReference>
<dbReference type="InterPro" id="IPR036097">
    <property type="entry name" value="HisK_dim/P_sf"/>
</dbReference>
<dbReference type="EC" id="2.7.13.3" evidence="2"/>
<evidence type="ECO:0000256" key="3">
    <source>
        <dbReference type="ARBA" id="ARBA00022553"/>
    </source>
</evidence>
<dbReference type="GO" id="GO:0016301">
    <property type="term" value="F:kinase activity"/>
    <property type="evidence" value="ECO:0007669"/>
    <property type="project" value="UniProtKB-KW"/>
</dbReference>
<reference evidence="10 11" key="1">
    <citation type="submission" date="2021-03" db="EMBL/GenBank/DDBJ databases">
        <title>Genomic Encyclopedia of Type Strains, Phase IV (KMG-IV): sequencing the most valuable type-strain genomes for metagenomic binning, comparative biology and taxonomic classification.</title>
        <authorList>
            <person name="Goeker M."/>
        </authorList>
    </citation>
    <scope>NUCLEOTIDE SEQUENCE [LARGE SCALE GENOMIC DNA]</scope>
    <source>
        <strain evidence="10 11">DSM 26675</strain>
    </source>
</reference>
<comment type="catalytic activity">
    <reaction evidence="1">
        <text>ATP + protein L-histidine = ADP + protein N-phospho-L-histidine.</text>
        <dbReference type="EC" id="2.7.13.3"/>
    </reaction>
</comment>
<dbReference type="InterPro" id="IPR003661">
    <property type="entry name" value="HisK_dim/P_dom"/>
</dbReference>
<proteinExistence type="predicted"/>
<evidence type="ECO:0000256" key="4">
    <source>
        <dbReference type="ARBA" id="ARBA00022679"/>
    </source>
</evidence>
<accession>A0ABS4RAI1</accession>
<dbReference type="Pfam" id="PF02518">
    <property type="entry name" value="HATPase_c"/>
    <property type="match status" value="1"/>
</dbReference>
<comment type="caution">
    <text evidence="10">The sequence shown here is derived from an EMBL/GenBank/DDBJ whole genome shotgun (WGS) entry which is preliminary data.</text>
</comment>
<keyword evidence="8" id="KW-0902">Two-component regulatory system</keyword>
<evidence type="ECO:0000313" key="10">
    <source>
        <dbReference type="EMBL" id="MBP2239890.1"/>
    </source>
</evidence>
<dbReference type="SUPFAM" id="SSF47384">
    <property type="entry name" value="Homodimeric domain of signal transducing histidine kinase"/>
    <property type="match status" value="1"/>
</dbReference>
<sequence length="246" mass="27442">MMDQSILKNTISFSDEHADLAHHSHTLENIHTLAAEVAHEIKNPLTSVKGFLQLLRPYLIEIGKEQYADIALDELNRAQTLIFDFLNAANPQRNKKKLVPLNKIINDIRLFYGDEASHQDILLNITLLESNPSIFADEMQIKQVLINLLKNAIDAINMKSIKTSGQIDLELAIEDQAIAIIFKDNGCGMSDETINNIFVPFYTTKQTGTGIGLPICKKIIEDHSGQIMIASLLGIGSTIKIHLPLY</sequence>
<protein>
    <recommendedName>
        <fullName evidence="2">histidine kinase</fullName>
        <ecNumber evidence="2">2.7.13.3</ecNumber>
    </recommendedName>
</protein>
<dbReference type="Gene3D" id="1.10.287.130">
    <property type="match status" value="1"/>
</dbReference>